<sequence>MKFTKFFCITVKSDDNEYEINYIAEHIIYNIKSKKITLEDLQELQKLSNLPKHIKQLFLLNLESKISDEGLHGLNEKIMEHAINLSVSEDLSFFLRKSDDSILRNLLYLEAIRNNFTAEFNEEGDLTINFPNSILQLYKLLVNNFYLKKFKDDETQKKIYNLHQKNLKDESKDELENHYVKQSLAESTMCLFISKYINEHDLNKVFKLPIFKRKLDNSLELGYPDNKDTRVIVVNKVLNDIDGIYISNLASSDILESVMYSKLDDEIITVKVLGTIETEL</sequence>
<comment type="caution">
    <text evidence="1">The sequence shown here is derived from an EMBL/GenBank/DDBJ whole genome shotgun (WGS) entry which is preliminary data.</text>
</comment>
<gene>
    <name evidence="1" type="ORF">RBEAN4_0822</name>
</gene>
<reference evidence="1 2" key="1">
    <citation type="submission" date="2015-02" db="EMBL/GenBank/DDBJ databases">
        <title>Genome Sequencing of Rickettsiales.</title>
        <authorList>
            <person name="Daugherty S.C."/>
            <person name="Su Q."/>
            <person name="Abolude K."/>
            <person name="Beier-Sexton M."/>
            <person name="Carlyon J.A."/>
            <person name="Carter R."/>
            <person name="Day N.P."/>
            <person name="Dumler S.J."/>
            <person name="Dyachenko V."/>
            <person name="Godinez A."/>
            <person name="Kurtti T.J."/>
            <person name="Lichay M."/>
            <person name="Mullins K.E."/>
            <person name="Ott S."/>
            <person name="Pappas-Brown V."/>
            <person name="Paris D.H."/>
            <person name="Patel P."/>
            <person name="Richards A.L."/>
            <person name="Sadzewicz L."/>
            <person name="Sears K."/>
            <person name="Seidman D."/>
            <person name="Sengamalay N."/>
            <person name="Stenos J."/>
            <person name="Tallon L.J."/>
            <person name="Vincent G."/>
            <person name="Fraser C.M."/>
            <person name="Munderloh U."/>
            <person name="Dunning-Hotopp J.C."/>
        </authorList>
    </citation>
    <scope>NUCLEOTIDE SEQUENCE [LARGE SCALE GENOMIC DNA]</scope>
    <source>
        <strain evidence="1 2">RML An4</strain>
    </source>
</reference>
<dbReference type="Proteomes" id="UP000033661">
    <property type="component" value="Unassembled WGS sequence"/>
</dbReference>
<dbReference type="AlphaFoldDB" id="A0A0F3QEH3"/>
<proteinExistence type="predicted"/>
<evidence type="ECO:0000313" key="2">
    <source>
        <dbReference type="Proteomes" id="UP000033661"/>
    </source>
</evidence>
<name>A0A0F3QEH3_RICBE</name>
<keyword evidence="2" id="KW-1185">Reference proteome</keyword>
<dbReference type="Pfam" id="PF17422">
    <property type="entry name" value="DUF5410"/>
    <property type="match status" value="2"/>
</dbReference>
<protein>
    <submittedName>
        <fullName evidence="1">Uncharacterized protein</fullName>
    </submittedName>
</protein>
<dbReference type="InterPro" id="IPR020168">
    <property type="entry name" value="Uncharacterised_RP363/RP364"/>
</dbReference>
<dbReference type="RefSeq" id="WP_012151837.1">
    <property type="nucleotide sequence ID" value="NZ_LAOI01000001.1"/>
</dbReference>
<dbReference type="PATRIC" id="fig|1359193.3.peg.795"/>
<dbReference type="EMBL" id="LAOI01000001">
    <property type="protein sequence ID" value="KJV89834.1"/>
    <property type="molecule type" value="Genomic_DNA"/>
</dbReference>
<organism evidence="1 2">
    <name type="scientific">Rickettsia bellii str. RML An4</name>
    <dbReference type="NCBI Taxonomy" id="1359193"/>
    <lineage>
        <taxon>Bacteria</taxon>
        <taxon>Pseudomonadati</taxon>
        <taxon>Pseudomonadota</taxon>
        <taxon>Alphaproteobacteria</taxon>
        <taxon>Rickettsiales</taxon>
        <taxon>Rickettsiaceae</taxon>
        <taxon>Rickettsieae</taxon>
        <taxon>Rickettsia</taxon>
        <taxon>belli group</taxon>
    </lineage>
</organism>
<evidence type="ECO:0000313" key="1">
    <source>
        <dbReference type="EMBL" id="KJV89834.1"/>
    </source>
</evidence>
<accession>A0A0F3QEH3</accession>